<evidence type="ECO:0000313" key="1">
    <source>
        <dbReference type="EMBL" id="DAD68073.1"/>
    </source>
</evidence>
<name>A0A8S5LDV4_9CAUD</name>
<sequence length="62" mass="7216">MADSTIDWSDYTGAVVTCPLCEWRAIATTKRQAWYLQAIHLKAHGEYRAAARAWRNMRRYAI</sequence>
<organism evidence="1">
    <name type="scientific">Siphoviridae sp. ctRlz6</name>
    <dbReference type="NCBI Taxonomy" id="2823581"/>
    <lineage>
        <taxon>Viruses</taxon>
        <taxon>Duplodnaviria</taxon>
        <taxon>Heunggongvirae</taxon>
        <taxon>Uroviricota</taxon>
        <taxon>Caudoviricetes</taxon>
    </lineage>
</organism>
<protein>
    <submittedName>
        <fullName evidence="1">Uncharacterized protein</fullName>
    </submittedName>
</protein>
<reference evidence="1" key="1">
    <citation type="journal article" date="2021" name="Proc. Natl. Acad. Sci. U.S.A.">
        <title>A Catalog of Tens of Thousands of Viruses from Human Metagenomes Reveals Hidden Associations with Chronic Diseases.</title>
        <authorList>
            <person name="Tisza M.J."/>
            <person name="Buck C.B."/>
        </authorList>
    </citation>
    <scope>NUCLEOTIDE SEQUENCE</scope>
    <source>
        <strain evidence="1">CtRlz6</strain>
    </source>
</reference>
<dbReference type="EMBL" id="BK014691">
    <property type="protein sequence ID" value="DAD68073.1"/>
    <property type="molecule type" value="Genomic_DNA"/>
</dbReference>
<proteinExistence type="predicted"/>
<accession>A0A8S5LDV4</accession>